<gene>
    <name evidence="2" type="ORF">GALL_488110</name>
</gene>
<comment type="caution">
    <text evidence="2">The sequence shown here is derived from an EMBL/GenBank/DDBJ whole genome shotgun (WGS) entry which is preliminary data.</text>
</comment>
<evidence type="ECO:0000313" key="2">
    <source>
        <dbReference type="EMBL" id="OIQ69584.1"/>
    </source>
</evidence>
<dbReference type="InterPro" id="IPR016568">
    <property type="entry name" value="Sulphur_oxidation_SoxY"/>
</dbReference>
<dbReference type="EMBL" id="MLJW01004644">
    <property type="protein sequence ID" value="OIQ69584.1"/>
    <property type="molecule type" value="Genomic_DNA"/>
</dbReference>
<dbReference type="PIRSF" id="PIRSF010312">
    <property type="entry name" value="Sulphur_oxidation_SoxY"/>
    <property type="match status" value="1"/>
</dbReference>
<dbReference type="InterPro" id="IPR006311">
    <property type="entry name" value="TAT_signal"/>
</dbReference>
<dbReference type="NCBIfam" id="TIGR04488">
    <property type="entry name" value="SoxY_true_GGCGG"/>
    <property type="match status" value="1"/>
</dbReference>
<reference evidence="2" key="1">
    <citation type="submission" date="2016-10" db="EMBL/GenBank/DDBJ databases">
        <title>Sequence of Gallionella enrichment culture.</title>
        <authorList>
            <person name="Poehlein A."/>
            <person name="Muehling M."/>
            <person name="Daniel R."/>
        </authorList>
    </citation>
    <scope>NUCLEOTIDE SEQUENCE</scope>
</reference>
<protein>
    <submittedName>
        <fullName evidence="2">Sulfur oxidation protein SoxY</fullName>
    </submittedName>
</protein>
<dbReference type="AlphaFoldDB" id="A0A1J5PFM7"/>
<name>A0A1J5PFM7_9ZZZZ</name>
<evidence type="ECO:0000259" key="1">
    <source>
        <dbReference type="Pfam" id="PF13501"/>
    </source>
</evidence>
<dbReference type="InterPro" id="IPR038162">
    <property type="entry name" value="SoxY_sf"/>
</dbReference>
<proteinExistence type="predicted"/>
<dbReference type="PROSITE" id="PS51318">
    <property type="entry name" value="TAT"/>
    <property type="match status" value="1"/>
</dbReference>
<dbReference type="Pfam" id="PF13501">
    <property type="entry name" value="SoxY"/>
    <property type="match status" value="1"/>
</dbReference>
<dbReference type="InterPro" id="IPR032711">
    <property type="entry name" value="SoxY"/>
</dbReference>
<sequence>MNLRYQASRRGFLRLTGLLGLTASALALAPRLALAAWNKAAFETKTLADAYKALGVESPIASGDVQIIASDIAENGAVVPVEAISKIPNTTQISFLVEKNPTTVTAQFDLGPDMLPEISTRVKMAQTSNVIALVKADGKFYTATKEIKVTLGGCGG</sequence>
<accession>A0A1J5PFM7</accession>
<dbReference type="Gene3D" id="2.60.40.2470">
    <property type="entry name" value="SoxY domain"/>
    <property type="match status" value="1"/>
</dbReference>
<feature type="domain" description="Ig-like SoxY" evidence="1">
    <location>
        <begin position="53"/>
        <end position="154"/>
    </location>
</feature>
<organism evidence="2">
    <name type="scientific">mine drainage metagenome</name>
    <dbReference type="NCBI Taxonomy" id="410659"/>
    <lineage>
        <taxon>unclassified sequences</taxon>
        <taxon>metagenomes</taxon>
        <taxon>ecological metagenomes</taxon>
    </lineage>
</organism>